<keyword evidence="2" id="KW-1185">Reference proteome</keyword>
<protein>
    <submittedName>
        <fullName evidence="1">Uncharacterized protein</fullName>
    </submittedName>
</protein>
<name>A0ABW9IZI9_STRGJ</name>
<evidence type="ECO:0000313" key="2">
    <source>
        <dbReference type="Proteomes" id="UP001631993"/>
    </source>
</evidence>
<accession>A0ABW9IZI9</accession>
<comment type="caution">
    <text evidence="1">The sequence shown here is derived from an EMBL/GenBank/DDBJ whole genome shotgun (WGS) entry which is preliminary data.</text>
</comment>
<reference evidence="1 2" key="1">
    <citation type="submission" date="2024-12" db="EMBL/GenBank/DDBJ databases">
        <title>Forecasting of Potato common scab and diversities of Pathogenic streptomyces spp. in china.</title>
        <authorList>
            <person name="Handique U."/>
            <person name="Wu J."/>
        </authorList>
    </citation>
    <scope>NUCLEOTIDE SEQUENCE [LARGE SCALE GENOMIC DNA]</scope>
    <source>
        <strain evidence="1 2">ZRIMU1585</strain>
    </source>
</reference>
<evidence type="ECO:0000313" key="1">
    <source>
        <dbReference type="EMBL" id="MFM9653856.1"/>
    </source>
</evidence>
<dbReference type="Proteomes" id="UP001631993">
    <property type="component" value="Unassembled WGS sequence"/>
</dbReference>
<dbReference type="RefSeq" id="WP_409098099.1">
    <property type="nucleotide sequence ID" value="NZ_JBJVNE010000487.1"/>
</dbReference>
<feature type="non-terminal residue" evidence="1">
    <location>
        <position position="69"/>
    </location>
</feature>
<organism evidence="1 2">
    <name type="scientific">Streptomyces galilaeus</name>
    <dbReference type="NCBI Taxonomy" id="33899"/>
    <lineage>
        <taxon>Bacteria</taxon>
        <taxon>Bacillati</taxon>
        <taxon>Actinomycetota</taxon>
        <taxon>Actinomycetes</taxon>
        <taxon>Kitasatosporales</taxon>
        <taxon>Streptomycetaceae</taxon>
        <taxon>Streptomyces</taxon>
    </lineage>
</organism>
<gene>
    <name evidence="1" type="ORF">ACKI1S_48715</name>
</gene>
<dbReference type="EMBL" id="JBJVNE010000487">
    <property type="protein sequence ID" value="MFM9653856.1"/>
    <property type="molecule type" value="Genomic_DNA"/>
</dbReference>
<sequence>MGYLRSAVQAVSRASSGPLSGIATPEKWVVDWITGSVANSAGVRVDQDTARMYSPFFAGVRVISEDLGG</sequence>
<proteinExistence type="predicted"/>